<dbReference type="RefSeq" id="WP_381176872.1">
    <property type="nucleotide sequence ID" value="NZ_JBHSFK010000043.1"/>
</dbReference>
<protein>
    <submittedName>
        <fullName evidence="1">Uncharacterized protein</fullName>
    </submittedName>
</protein>
<evidence type="ECO:0000313" key="2">
    <source>
        <dbReference type="Proteomes" id="UP001595839"/>
    </source>
</evidence>
<gene>
    <name evidence="1" type="ORF">ACFPIH_44515</name>
</gene>
<dbReference type="Proteomes" id="UP001595839">
    <property type="component" value="Unassembled WGS sequence"/>
</dbReference>
<reference evidence="2" key="1">
    <citation type="journal article" date="2019" name="Int. J. Syst. Evol. Microbiol.">
        <title>The Global Catalogue of Microorganisms (GCM) 10K type strain sequencing project: providing services to taxonomists for standard genome sequencing and annotation.</title>
        <authorList>
            <consortium name="The Broad Institute Genomics Platform"/>
            <consortium name="The Broad Institute Genome Sequencing Center for Infectious Disease"/>
            <person name="Wu L."/>
            <person name="Ma J."/>
        </authorList>
    </citation>
    <scope>NUCLEOTIDE SEQUENCE [LARGE SCALE GENOMIC DNA]</scope>
    <source>
        <strain evidence="2">CGMCC 4.7177</strain>
    </source>
</reference>
<proteinExistence type="predicted"/>
<sequence>MSEPLYAKSLKVADPTVRTGRISEIGYPVELRDARDEPVYLGALLSLMDAGKGVDHDISGGVISRSAPSP</sequence>
<dbReference type="EMBL" id="JBHSFK010000043">
    <property type="protein sequence ID" value="MFC4506433.1"/>
    <property type="molecule type" value="Genomic_DNA"/>
</dbReference>
<comment type="caution">
    <text evidence="1">The sequence shown here is derived from an EMBL/GenBank/DDBJ whole genome shotgun (WGS) entry which is preliminary data.</text>
</comment>
<name>A0ABV9B613_9ACTN</name>
<accession>A0ABV9B613</accession>
<evidence type="ECO:0000313" key="1">
    <source>
        <dbReference type="EMBL" id="MFC4506433.1"/>
    </source>
</evidence>
<keyword evidence="2" id="KW-1185">Reference proteome</keyword>
<organism evidence="1 2">
    <name type="scientific">Streptomyces vulcanius</name>
    <dbReference type="NCBI Taxonomy" id="1441876"/>
    <lineage>
        <taxon>Bacteria</taxon>
        <taxon>Bacillati</taxon>
        <taxon>Actinomycetota</taxon>
        <taxon>Actinomycetes</taxon>
        <taxon>Kitasatosporales</taxon>
        <taxon>Streptomycetaceae</taxon>
        <taxon>Streptomyces</taxon>
    </lineage>
</organism>